<proteinExistence type="predicted"/>
<organism evidence="2">
    <name type="scientific">marine metagenome</name>
    <dbReference type="NCBI Taxonomy" id="408172"/>
    <lineage>
        <taxon>unclassified sequences</taxon>
        <taxon>metagenomes</taxon>
        <taxon>ecological metagenomes</taxon>
    </lineage>
</organism>
<dbReference type="EMBL" id="UINC01102563">
    <property type="protein sequence ID" value="SVC64286.1"/>
    <property type="molecule type" value="Genomic_DNA"/>
</dbReference>
<evidence type="ECO:0000313" key="2">
    <source>
        <dbReference type="EMBL" id="SVC64286.1"/>
    </source>
</evidence>
<gene>
    <name evidence="2" type="ORF">METZ01_LOCUS317140</name>
</gene>
<feature type="region of interest" description="Disordered" evidence="1">
    <location>
        <begin position="1"/>
        <end position="24"/>
    </location>
</feature>
<feature type="non-terminal residue" evidence="2">
    <location>
        <position position="47"/>
    </location>
</feature>
<dbReference type="AlphaFoldDB" id="A0A382NT88"/>
<sequence length="47" mass="5413">MLTLLWGQRPTEGDDGGGEVDERDLPERIHLNVEKPVFDPELVQRVR</sequence>
<name>A0A382NT88_9ZZZZ</name>
<feature type="compositionally biased region" description="Acidic residues" evidence="1">
    <location>
        <begin position="13"/>
        <end position="22"/>
    </location>
</feature>
<accession>A0A382NT88</accession>
<reference evidence="2" key="1">
    <citation type="submission" date="2018-05" db="EMBL/GenBank/DDBJ databases">
        <authorList>
            <person name="Lanie J.A."/>
            <person name="Ng W.-L."/>
            <person name="Kazmierczak K.M."/>
            <person name="Andrzejewski T.M."/>
            <person name="Davidsen T.M."/>
            <person name="Wayne K.J."/>
            <person name="Tettelin H."/>
            <person name="Glass J.I."/>
            <person name="Rusch D."/>
            <person name="Podicherti R."/>
            <person name="Tsui H.-C.T."/>
            <person name="Winkler M.E."/>
        </authorList>
    </citation>
    <scope>NUCLEOTIDE SEQUENCE</scope>
</reference>
<evidence type="ECO:0000256" key="1">
    <source>
        <dbReference type="SAM" id="MobiDB-lite"/>
    </source>
</evidence>
<protein>
    <submittedName>
        <fullName evidence="2">Uncharacterized protein</fullName>
    </submittedName>
</protein>